<accession>A0A4U5NV71</accession>
<protein>
    <submittedName>
        <fullName evidence="2">Uncharacterized protein</fullName>
    </submittedName>
</protein>
<evidence type="ECO:0000313" key="3">
    <source>
        <dbReference type="Proteomes" id="UP000298663"/>
    </source>
</evidence>
<dbReference type="EMBL" id="AZBU02000003">
    <property type="protein sequence ID" value="TKR87306.1"/>
    <property type="molecule type" value="Genomic_DNA"/>
</dbReference>
<evidence type="ECO:0000313" key="2">
    <source>
        <dbReference type="EMBL" id="TKR87306.1"/>
    </source>
</evidence>
<name>A0A4U5NV71_STECR</name>
<sequence>MSGKIPVIPIDGPGRAQRSLSSVQIPTGLQEKDPTPFFQYRTSEFIFDLKKPICGPISNAKSGSPTHQKKELKEFLSQRWETPRRRRCLSMTLTACISSSMETTTSQSS</sequence>
<organism evidence="2 3">
    <name type="scientific">Steinernema carpocapsae</name>
    <name type="common">Entomopathogenic nematode</name>
    <dbReference type="NCBI Taxonomy" id="34508"/>
    <lineage>
        <taxon>Eukaryota</taxon>
        <taxon>Metazoa</taxon>
        <taxon>Ecdysozoa</taxon>
        <taxon>Nematoda</taxon>
        <taxon>Chromadorea</taxon>
        <taxon>Rhabditida</taxon>
        <taxon>Tylenchina</taxon>
        <taxon>Panagrolaimomorpha</taxon>
        <taxon>Strongyloidoidea</taxon>
        <taxon>Steinernematidae</taxon>
        <taxon>Steinernema</taxon>
    </lineage>
</organism>
<reference evidence="2 3" key="2">
    <citation type="journal article" date="2019" name="G3 (Bethesda)">
        <title>Hybrid Assembly of the Genome of the Entomopathogenic Nematode Steinernema carpocapsae Identifies the X-Chromosome.</title>
        <authorList>
            <person name="Serra L."/>
            <person name="Macchietto M."/>
            <person name="Macias-Munoz A."/>
            <person name="McGill C.J."/>
            <person name="Rodriguez I.M."/>
            <person name="Rodriguez B."/>
            <person name="Murad R."/>
            <person name="Mortazavi A."/>
        </authorList>
    </citation>
    <scope>NUCLEOTIDE SEQUENCE [LARGE SCALE GENOMIC DNA]</scope>
    <source>
        <strain evidence="2 3">ALL</strain>
    </source>
</reference>
<reference evidence="2 3" key="1">
    <citation type="journal article" date="2015" name="Genome Biol.">
        <title>Comparative genomics of Steinernema reveals deeply conserved gene regulatory networks.</title>
        <authorList>
            <person name="Dillman A.R."/>
            <person name="Macchietto M."/>
            <person name="Porter C.F."/>
            <person name="Rogers A."/>
            <person name="Williams B."/>
            <person name="Antoshechkin I."/>
            <person name="Lee M.M."/>
            <person name="Goodwin Z."/>
            <person name="Lu X."/>
            <person name="Lewis E.E."/>
            <person name="Goodrich-Blair H."/>
            <person name="Stock S.P."/>
            <person name="Adams B.J."/>
            <person name="Sternberg P.W."/>
            <person name="Mortazavi A."/>
        </authorList>
    </citation>
    <scope>NUCLEOTIDE SEQUENCE [LARGE SCALE GENOMIC DNA]</scope>
    <source>
        <strain evidence="2 3">ALL</strain>
    </source>
</reference>
<dbReference type="Proteomes" id="UP000298663">
    <property type="component" value="Unassembled WGS sequence"/>
</dbReference>
<gene>
    <name evidence="2" type="ORF">L596_011723</name>
</gene>
<keyword evidence="3" id="KW-1185">Reference proteome</keyword>
<comment type="caution">
    <text evidence="2">The sequence shown here is derived from an EMBL/GenBank/DDBJ whole genome shotgun (WGS) entry which is preliminary data.</text>
</comment>
<dbReference type="AlphaFoldDB" id="A0A4U5NV71"/>
<feature type="region of interest" description="Disordered" evidence="1">
    <location>
        <begin position="1"/>
        <end position="20"/>
    </location>
</feature>
<dbReference type="STRING" id="34508.A0A4U5NV71"/>
<proteinExistence type="predicted"/>
<evidence type="ECO:0000256" key="1">
    <source>
        <dbReference type="SAM" id="MobiDB-lite"/>
    </source>
</evidence>